<dbReference type="EMBL" id="SRYX01000021">
    <property type="protein sequence ID" value="TGY37881.1"/>
    <property type="molecule type" value="Genomic_DNA"/>
</dbReference>
<evidence type="ECO:0000313" key="3">
    <source>
        <dbReference type="Proteomes" id="UP000309566"/>
    </source>
</evidence>
<name>A0A4S2DAJ0_9BACE</name>
<gene>
    <name evidence="2" type="ORF">E5353_07420</name>
</gene>
<dbReference type="PANTHER" id="PTHR12203">
    <property type="entry name" value="KDEL LYS-ASP-GLU-LEU CONTAINING - RELATED"/>
    <property type="match status" value="1"/>
</dbReference>
<accession>A0A4S2DAJ0</accession>
<dbReference type="RefSeq" id="WP_135999433.1">
    <property type="nucleotide sequence ID" value="NZ_SRYX01000021.1"/>
</dbReference>
<evidence type="ECO:0000256" key="1">
    <source>
        <dbReference type="ARBA" id="ARBA00022679"/>
    </source>
</evidence>
<dbReference type="Proteomes" id="UP000309566">
    <property type="component" value="Unassembled WGS sequence"/>
</dbReference>
<dbReference type="InterPro" id="IPR051091">
    <property type="entry name" value="O-Glucosyltr/Glycosyltrsf_90"/>
</dbReference>
<protein>
    <submittedName>
        <fullName evidence="2">Lipopolysaccharide biosynthesis protein</fullName>
    </submittedName>
</protein>
<dbReference type="AlphaFoldDB" id="A0A4S2DAJ0"/>
<dbReference type="InterPro" id="IPR006598">
    <property type="entry name" value="CAP10"/>
</dbReference>
<dbReference type="GO" id="GO:0016740">
    <property type="term" value="F:transferase activity"/>
    <property type="evidence" value="ECO:0007669"/>
    <property type="project" value="UniProtKB-KW"/>
</dbReference>
<dbReference type="PANTHER" id="PTHR12203:SF35">
    <property type="entry name" value="PROTEIN O-GLUCOSYLTRANSFERASE 1"/>
    <property type="match status" value="1"/>
</dbReference>
<sequence>MKNKLLYKLCSGKNPKFIYYSINIFRQLLPKCFFQMRLQRELASVSRRKDVEYIKQRVDYYNKLPFGIKLPSSASCLAEHKMGNQKVYFFDTYQYTRWFPDSFQWGFCPGDVTYIPEYPSIVKSRPLAENNGNSVVMKLDKVRHFLFVNDKKGFADKKDMVIFRGKVKGKAPRRKFMEMYFHHPMCDLGDVSKNTTDPVEWQTEKKTIREHLDYKFVMALEGNDVASNLKWVMSSNSIAVMPRPTCETWFMEGNLIPNYHYIEIKPDFSDLEERLCYYIAHVDESLEIIKHAHEYVEQFKDKKRESLISLLVLDKYFRATGQKK</sequence>
<organism evidence="2 3">
    <name type="scientific">Bacteroides caecimuris</name>
    <dbReference type="NCBI Taxonomy" id="1796613"/>
    <lineage>
        <taxon>Bacteria</taxon>
        <taxon>Pseudomonadati</taxon>
        <taxon>Bacteroidota</taxon>
        <taxon>Bacteroidia</taxon>
        <taxon>Bacteroidales</taxon>
        <taxon>Bacteroidaceae</taxon>
        <taxon>Bacteroides</taxon>
    </lineage>
</organism>
<proteinExistence type="predicted"/>
<dbReference type="Pfam" id="PF05686">
    <property type="entry name" value="Glyco_transf_90"/>
    <property type="match status" value="1"/>
</dbReference>
<comment type="caution">
    <text evidence="2">The sequence shown here is derived from an EMBL/GenBank/DDBJ whole genome shotgun (WGS) entry which is preliminary data.</text>
</comment>
<keyword evidence="1" id="KW-0808">Transferase</keyword>
<evidence type="ECO:0000313" key="2">
    <source>
        <dbReference type="EMBL" id="TGY37881.1"/>
    </source>
</evidence>
<reference evidence="2 3" key="1">
    <citation type="submission" date="2019-04" db="EMBL/GenBank/DDBJ databases">
        <title>Microbes associate with the intestines of laboratory mice.</title>
        <authorList>
            <person name="Navarre W."/>
            <person name="Wong E."/>
            <person name="Huang K."/>
            <person name="Tropini C."/>
            <person name="Ng K."/>
            <person name="Yu B."/>
        </authorList>
    </citation>
    <scope>NUCLEOTIDE SEQUENCE [LARGE SCALE GENOMIC DNA]</scope>
    <source>
        <strain evidence="2 3">NM63_1-25</strain>
    </source>
</reference>